<protein>
    <submittedName>
        <fullName evidence="2">Uncharacterized protein</fullName>
    </submittedName>
</protein>
<keyword evidence="1" id="KW-0812">Transmembrane</keyword>
<dbReference type="Proteomes" id="UP001328107">
    <property type="component" value="Unassembled WGS sequence"/>
</dbReference>
<keyword evidence="1" id="KW-1133">Transmembrane helix</keyword>
<evidence type="ECO:0000313" key="3">
    <source>
        <dbReference type="Proteomes" id="UP001328107"/>
    </source>
</evidence>
<comment type="caution">
    <text evidence="2">The sequence shown here is derived from an EMBL/GenBank/DDBJ whole genome shotgun (WGS) entry which is preliminary data.</text>
</comment>
<evidence type="ECO:0000313" key="2">
    <source>
        <dbReference type="EMBL" id="GMR57876.1"/>
    </source>
</evidence>
<dbReference type="EMBL" id="BTRK01000006">
    <property type="protein sequence ID" value="GMR57876.1"/>
    <property type="molecule type" value="Genomic_DNA"/>
</dbReference>
<proteinExistence type="predicted"/>
<organism evidence="2 3">
    <name type="scientific">Pristionchus mayeri</name>
    <dbReference type="NCBI Taxonomy" id="1317129"/>
    <lineage>
        <taxon>Eukaryota</taxon>
        <taxon>Metazoa</taxon>
        <taxon>Ecdysozoa</taxon>
        <taxon>Nematoda</taxon>
        <taxon>Chromadorea</taxon>
        <taxon>Rhabditida</taxon>
        <taxon>Rhabditina</taxon>
        <taxon>Diplogasteromorpha</taxon>
        <taxon>Diplogasteroidea</taxon>
        <taxon>Neodiplogasteridae</taxon>
        <taxon>Pristionchus</taxon>
    </lineage>
</organism>
<reference evidence="3" key="1">
    <citation type="submission" date="2022-10" db="EMBL/GenBank/DDBJ databases">
        <title>Genome assembly of Pristionchus species.</title>
        <authorList>
            <person name="Yoshida K."/>
            <person name="Sommer R.J."/>
        </authorList>
    </citation>
    <scope>NUCLEOTIDE SEQUENCE [LARGE SCALE GENOMIC DNA]</scope>
    <source>
        <strain evidence="3">RS5460</strain>
    </source>
</reference>
<name>A0AAN5D6S8_9BILA</name>
<feature type="transmembrane region" description="Helical" evidence="1">
    <location>
        <begin position="6"/>
        <end position="26"/>
    </location>
</feature>
<evidence type="ECO:0000256" key="1">
    <source>
        <dbReference type="SAM" id="Phobius"/>
    </source>
</evidence>
<dbReference type="AlphaFoldDB" id="A0AAN5D6S8"/>
<keyword evidence="3" id="KW-1185">Reference proteome</keyword>
<keyword evidence="1" id="KW-0472">Membrane</keyword>
<feature type="non-terminal residue" evidence="2">
    <location>
        <position position="1"/>
    </location>
</feature>
<gene>
    <name evidence="2" type="ORF">PMAYCL1PPCAC_28071</name>
</gene>
<sequence length="280" mass="30219">HLELELLAAALRLAVLLVGVLVSPLLSIQLHLHLANALLQLLDDLLATLECGGLGVVQAHLHLLELRLETLSDSVDVEGVLLFLSQFLSETGCIGSGLKQDLVGGLELSKRIVELHGDVLELALKLSLDSVEGVELVGHIVVLLAQLDGLSLCIATGALCGFRLENRGLLLLLQQLRALLRGDELLSQFLPLSLLLLDEQLQLAHALHVLLDRSLRVGIRPVRVVQTDLQLVDVCLELLLDAKSLLLGASLRLESGLHGLECSRVVSPRVLELLLLLLDA</sequence>
<accession>A0AAN5D6S8</accession>
<feature type="non-terminal residue" evidence="2">
    <location>
        <position position="280"/>
    </location>
</feature>